<feature type="transmembrane region" description="Helical" evidence="7">
    <location>
        <begin position="113"/>
        <end position="132"/>
    </location>
</feature>
<feature type="transmembrane region" description="Helical" evidence="7">
    <location>
        <begin position="308"/>
        <end position="324"/>
    </location>
</feature>
<protein>
    <submittedName>
        <fullName evidence="8">Ribose ABC transporter permease</fullName>
    </submittedName>
</protein>
<feature type="compositionally biased region" description="Polar residues" evidence="6">
    <location>
        <begin position="1"/>
        <end position="10"/>
    </location>
</feature>
<evidence type="ECO:0000256" key="5">
    <source>
        <dbReference type="ARBA" id="ARBA00023136"/>
    </source>
</evidence>
<comment type="subcellular location">
    <subcellularLocation>
        <location evidence="1">Cell membrane</location>
        <topology evidence="1">Multi-pass membrane protein</topology>
    </subcellularLocation>
</comment>
<evidence type="ECO:0000256" key="2">
    <source>
        <dbReference type="ARBA" id="ARBA00022475"/>
    </source>
</evidence>
<dbReference type="GO" id="GO:0005886">
    <property type="term" value="C:plasma membrane"/>
    <property type="evidence" value="ECO:0007669"/>
    <property type="project" value="UniProtKB-SubCell"/>
</dbReference>
<dbReference type="InterPro" id="IPR001851">
    <property type="entry name" value="ABC_transp_permease"/>
</dbReference>
<dbReference type="AlphaFoldDB" id="A0A919V271"/>
<dbReference type="GO" id="GO:0022857">
    <property type="term" value="F:transmembrane transporter activity"/>
    <property type="evidence" value="ECO:0007669"/>
    <property type="project" value="InterPro"/>
</dbReference>
<keyword evidence="2" id="KW-1003">Cell membrane</keyword>
<reference evidence="8" key="1">
    <citation type="submission" date="2021-01" db="EMBL/GenBank/DDBJ databases">
        <title>Whole genome shotgun sequence of Sphaerisporangium rufum NBRC 109079.</title>
        <authorList>
            <person name="Komaki H."/>
            <person name="Tamura T."/>
        </authorList>
    </citation>
    <scope>NUCLEOTIDE SEQUENCE</scope>
    <source>
        <strain evidence="8">NBRC 109079</strain>
    </source>
</reference>
<dbReference type="Pfam" id="PF02653">
    <property type="entry name" value="BPD_transp_2"/>
    <property type="match status" value="1"/>
</dbReference>
<feature type="region of interest" description="Disordered" evidence="6">
    <location>
        <begin position="1"/>
        <end position="21"/>
    </location>
</feature>
<feature type="transmembrane region" description="Helical" evidence="7">
    <location>
        <begin position="61"/>
        <end position="81"/>
    </location>
</feature>
<dbReference type="CDD" id="cd06579">
    <property type="entry name" value="TM_PBP1_transp_AraH_like"/>
    <property type="match status" value="1"/>
</dbReference>
<keyword evidence="9" id="KW-1185">Reference proteome</keyword>
<dbReference type="Proteomes" id="UP000655287">
    <property type="component" value="Unassembled WGS sequence"/>
</dbReference>
<accession>A0A919V271</accession>
<keyword evidence="3 7" id="KW-0812">Transmembrane</keyword>
<evidence type="ECO:0000256" key="1">
    <source>
        <dbReference type="ARBA" id="ARBA00004651"/>
    </source>
</evidence>
<evidence type="ECO:0000313" key="9">
    <source>
        <dbReference type="Proteomes" id="UP000655287"/>
    </source>
</evidence>
<evidence type="ECO:0000256" key="7">
    <source>
        <dbReference type="SAM" id="Phobius"/>
    </source>
</evidence>
<feature type="transmembrane region" description="Helical" evidence="7">
    <location>
        <begin position="336"/>
        <end position="356"/>
    </location>
</feature>
<evidence type="ECO:0000256" key="6">
    <source>
        <dbReference type="SAM" id="MobiDB-lite"/>
    </source>
</evidence>
<feature type="transmembrane region" description="Helical" evidence="7">
    <location>
        <begin position="229"/>
        <end position="248"/>
    </location>
</feature>
<name>A0A919V271_9ACTN</name>
<organism evidence="8 9">
    <name type="scientific">Sphaerisporangium rufum</name>
    <dbReference type="NCBI Taxonomy" id="1381558"/>
    <lineage>
        <taxon>Bacteria</taxon>
        <taxon>Bacillati</taxon>
        <taxon>Actinomycetota</taxon>
        <taxon>Actinomycetes</taxon>
        <taxon>Streptosporangiales</taxon>
        <taxon>Streptosporangiaceae</taxon>
        <taxon>Sphaerisporangium</taxon>
    </lineage>
</organism>
<dbReference type="RefSeq" id="WP_203994703.1">
    <property type="nucleotide sequence ID" value="NZ_BOOU01000113.1"/>
</dbReference>
<evidence type="ECO:0000256" key="3">
    <source>
        <dbReference type="ARBA" id="ARBA00022692"/>
    </source>
</evidence>
<proteinExistence type="predicted"/>
<dbReference type="EMBL" id="BOOU01000113">
    <property type="protein sequence ID" value="GII81836.1"/>
    <property type="molecule type" value="Genomic_DNA"/>
</dbReference>
<keyword evidence="5 7" id="KW-0472">Membrane</keyword>
<keyword evidence="4 7" id="KW-1133">Transmembrane helix</keyword>
<feature type="transmembrane region" description="Helical" evidence="7">
    <location>
        <begin position="28"/>
        <end position="49"/>
    </location>
</feature>
<evidence type="ECO:0000256" key="4">
    <source>
        <dbReference type="ARBA" id="ARBA00022989"/>
    </source>
</evidence>
<evidence type="ECO:0000313" key="8">
    <source>
        <dbReference type="EMBL" id="GII81836.1"/>
    </source>
</evidence>
<comment type="caution">
    <text evidence="8">The sequence shown here is derived from an EMBL/GenBank/DDBJ whole genome shotgun (WGS) entry which is preliminary data.</text>
</comment>
<dbReference type="PANTHER" id="PTHR32196">
    <property type="entry name" value="ABC TRANSPORTER PERMEASE PROTEIN YPHD-RELATED-RELATED"/>
    <property type="match status" value="1"/>
</dbReference>
<dbReference type="PANTHER" id="PTHR32196:SF72">
    <property type="entry name" value="RIBOSE IMPORT PERMEASE PROTEIN RBSC"/>
    <property type="match status" value="1"/>
</dbReference>
<gene>
    <name evidence="8" type="ORF">Sru01_68180</name>
</gene>
<feature type="transmembrane region" description="Helical" evidence="7">
    <location>
        <begin position="260"/>
        <end position="276"/>
    </location>
</feature>
<sequence>MTTTADSGVQSGPKAGGRSDTMRRARSVFANSGMIPALVLVIGIGAMLSPVFLTAPNLANVLRISAVVGLLAIGQTLVILAGGGGIDLSVGSVTAAAGVVGALYQGYGLAGTIIAALATGAFFGLVNGLGVTTARLQPFIVTLATLTIARGVSFQLSNATPIYVSVPGLDYLATGAILGIPVPIVILGVALLVGQLVLSRTVYGRKLYAVGGNEEAAYFSGINVNRLRLSVYMISGLLAGLAGVLATARLSTADANFGTGYELAAIAAVVVGGAPLTGGRGSILGTGVGVLIIALFENLLNLLNVNPWTQLMVTGLIVIVVVALNRKGEGGPDRRIWKGLPLYAVLVAGALLLFFVL</sequence>
<feature type="transmembrane region" description="Helical" evidence="7">
    <location>
        <begin position="176"/>
        <end position="198"/>
    </location>
</feature>